<keyword evidence="1" id="KW-0472">Membrane</keyword>
<reference evidence="3 4" key="1">
    <citation type="submission" date="2024-09" db="EMBL/GenBank/DDBJ databases">
        <authorList>
            <person name="Sun Q."/>
            <person name="Mori K."/>
        </authorList>
    </citation>
    <scope>NUCLEOTIDE SEQUENCE [LARGE SCALE GENOMIC DNA]</scope>
    <source>
        <strain evidence="3 4">CCM 7228</strain>
    </source>
</reference>
<evidence type="ECO:0000259" key="2">
    <source>
        <dbReference type="Pfam" id="PF09648"/>
    </source>
</evidence>
<evidence type="ECO:0000313" key="4">
    <source>
        <dbReference type="Proteomes" id="UP001589854"/>
    </source>
</evidence>
<name>A0ABV6GI02_9BACI</name>
<comment type="caution">
    <text evidence="3">The sequence shown here is derived from an EMBL/GenBank/DDBJ whole genome shotgun (WGS) entry which is preliminary data.</text>
</comment>
<keyword evidence="1" id="KW-0812">Transmembrane</keyword>
<dbReference type="EMBL" id="JBHLVO010000016">
    <property type="protein sequence ID" value="MFC0273088.1"/>
    <property type="molecule type" value="Genomic_DNA"/>
</dbReference>
<proteinExistence type="predicted"/>
<evidence type="ECO:0000313" key="3">
    <source>
        <dbReference type="EMBL" id="MFC0273088.1"/>
    </source>
</evidence>
<feature type="transmembrane region" description="Helical" evidence="1">
    <location>
        <begin position="9"/>
        <end position="27"/>
    </location>
</feature>
<organism evidence="3 4">
    <name type="scientific">Metabacillus herbersteinensis</name>
    <dbReference type="NCBI Taxonomy" id="283816"/>
    <lineage>
        <taxon>Bacteria</taxon>
        <taxon>Bacillati</taxon>
        <taxon>Bacillota</taxon>
        <taxon>Bacilli</taxon>
        <taxon>Bacillales</taxon>
        <taxon>Bacillaceae</taxon>
        <taxon>Metabacillus</taxon>
    </lineage>
</organism>
<feature type="domain" description="Regulatory protein YycH-like" evidence="2">
    <location>
        <begin position="34"/>
        <end position="261"/>
    </location>
</feature>
<keyword evidence="1" id="KW-1133">Transmembrane helix</keyword>
<dbReference type="Pfam" id="PF09648">
    <property type="entry name" value="YycI"/>
    <property type="match status" value="1"/>
</dbReference>
<dbReference type="RefSeq" id="WP_378936044.1">
    <property type="nucleotide sequence ID" value="NZ_JBHLVO010000016.1"/>
</dbReference>
<dbReference type="InterPro" id="IPR018604">
    <property type="entry name" value="YycI-like"/>
</dbReference>
<dbReference type="Proteomes" id="UP001589854">
    <property type="component" value="Unassembled WGS sequence"/>
</dbReference>
<gene>
    <name evidence="3" type="ORF">ACFFIX_16835</name>
</gene>
<accession>A0ABV6GI02</accession>
<protein>
    <submittedName>
        <fullName evidence="3">Two-component system regulatory protein YycI</fullName>
    </submittedName>
</protein>
<keyword evidence="4" id="KW-1185">Reference proteome</keyword>
<sequence length="271" mass="31623">MDWNKTKTIFIIAFLVLDTLLVVQFYSKRNSSNYPVIQNTPFEEQLAAENITYIEMPNETEKGSYITAKSHEFTVESVGELKEQKIIEQDSEKKQSAFLRIKMEFDKPVPLPESNRQSKLNQLMREKVLSGGDYRYWHQDESTNSIIYVQQYKGKMIFQNQVNSIGMIGLYVNDKNEIYGYEQTMLEDIKEFGEKEETIPAIKAVEALYNKNYLKSNSDVKEVNYGYYTQYPLSTQQILAPTWHIVVETSEEQREDFYVNALEGDVLQSNN</sequence>
<dbReference type="Gene3D" id="2.40.128.690">
    <property type="entry name" value="YycH protein, domain 3-like"/>
    <property type="match status" value="1"/>
</dbReference>
<evidence type="ECO:0000256" key="1">
    <source>
        <dbReference type="SAM" id="Phobius"/>
    </source>
</evidence>